<sequence length="206" mass="23350">PRSLHILLLRAVESIMLAFIKVEDIPRLKMSDTRRFLRMVCSTRESPNTAILEGGWPDIISKNCDSEKATVKRPISISRHQPSKRSGSFVLQTPSRPMARIFPPIATVIVLVALVKAEPLSVPLQEGNVTLVLDGQALPFEVTSGTGRSFAFYGPQYERVYGSDSCETSYYKCYFCPKENPCKDIFERKKWTAEFEDGVYHYVEHN</sequence>
<protein>
    <submittedName>
        <fullName evidence="1">Uncharacterized protein</fullName>
    </submittedName>
</protein>
<proteinExistence type="predicted"/>
<feature type="non-terminal residue" evidence="1">
    <location>
        <position position="206"/>
    </location>
</feature>
<feature type="non-terminal residue" evidence="1">
    <location>
        <position position="1"/>
    </location>
</feature>
<evidence type="ECO:0000313" key="1">
    <source>
        <dbReference type="EMBL" id="KAF4684475.1"/>
    </source>
</evidence>
<dbReference type="AlphaFoldDB" id="A0A7J6NKX6"/>
<gene>
    <name evidence="1" type="ORF">FOZ62_011256</name>
</gene>
<dbReference type="Proteomes" id="UP000574390">
    <property type="component" value="Unassembled WGS sequence"/>
</dbReference>
<accession>A0A7J6NKX6</accession>
<dbReference type="EMBL" id="JABANM010037182">
    <property type="protein sequence ID" value="KAF4684475.1"/>
    <property type="molecule type" value="Genomic_DNA"/>
</dbReference>
<evidence type="ECO:0000313" key="2">
    <source>
        <dbReference type="Proteomes" id="UP000574390"/>
    </source>
</evidence>
<name>A0A7J6NKX6_PEROL</name>
<reference evidence="1 2" key="1">
    <citation type="submission" date="2020-04" db="EMBL/GenBank/DDBJ databases">
        <title>Perkinsus olseni comparative genomics.</title>
        <authorList>
            <person name="Bogema D.R."/>
        </authorList>
    </citation>
    <scope>NUCLEOTIDE SEQUENCE [LARGE SCALE GENOMIC DNA]</scope>
    <source>
        <strain evidence="1">ATCC PRA-205</strain>
    </source>
</reference>
<comment type="caution">
    <text evidence="1">The sequence shown here is derived from an EMBL/GenBank/DDBJ whole genome shotgun (WGS) entry which is preliminary data.</text>
</comment>
<organism evidence="1 2">
    <name type="scientific">Perkinsus olseni</name>
    <name type="common">Perkinsus atlanticus</name>
    <dbReference type="NCBI Taxonomy" id="32597"/>
    <lineage>
        <taxon>Eukaryota</taxon>
        <taxon>Sar</taxon>
        <taxon>Alveolata</taxon>
        <taxon>Perkinsozoa</taxon>
        <taxon>Perkinsea</taxon>
        <taxon>Perkinsida</taxon>
        <taxon>Perkinsidae</taxon>
        <taxon>Perkinsus</taxon>
    </lineage>
</organism>